<protein>
    <submittedName>
        <fullName evidence="1">Uncharacterized protein</fullName>
    </submittedName>
</protein>
<name>A0A1W1D4P4_9ZZZZ</name>
<proteinExistence type="predicted"/>
<organism evidence="1">
    <name type="scientific">hydrothermal vent metagenome</name>
    <dbReference type="NCBI Taxonomy" id="652676"/>
    <lineage>
        <taxon>unclassified sequences</taxon>
        <taxon>metagenomes</taxon>
        <taxon>ecological metagenomes</taxon>
    </lineage>
</organism>
<dbReference type="AlphaFoldDB" id="A0A1W1D4P4"/>
<dbReference type="EMBL" id="FPHP01000044">
    <property type="protein sequence ID" value="SFV75584.1"/>
    <property type="molecule type" value="Genomic_DNA"/>
</dbReference>
<accession>A0A1W1D4P4</accession>
<reference evidence="1" key="1">
    <citation type="submission" date="2016-10" db="EMBL/GenBank/DDBJ databases">
        <authorList>
            <person name="de Groot N.N."/>
        </authorList>
    </citation>
    <scope>NUCLEOTIDE SEQUENCE</scope>
</reference>
<evidence type="ECO:0000313" key="1">
    <source>
        <dbReference type="EMBL" id="SFV75584.1"/>
    </source>
</evidence>
<gene>
    <name evidence="1" type="ORF">MNB_SM-3-999</name>
</gene>
<sequence length="347" mass="40527">MINRLFRLLYSTVFVNIVVQKATTLVYVEESFRKKVLRSEQKEFDTIVLSEDMKLFIEDAIKESPYYYISFLDNSKGQGALPVCSKKDAIFYKNIEADELLCVDNTFATYSLRDDLYDIEKIYQEVGIDFIFSPFVILYNIFKDKINGDIALFILLEEKELSLSIFQNSKLLYAKYITIDMEEENLLLEEEMESLDELDEDFGEGDTLEELDNLDDLDSLDEIGEVEDLDSLDDLDSFDTSEDLEEELNSLETEEELASSETNTEKSIDSFKEDYQRYIEIESAINQFYADEKYESDFVEKVYIADSLGVSRDLKRYLEEELFLSVYIRTINITLEVCKIAKMELQK</sequence>